<name>A0ABD4EN85_9GAMM</name>
<gene>
    <name evidence="1" type="ORF">A2I96_12665</name>
</gene>
<proteinExistence type="predicted"/>
<protein>
    <submittedName>
        <fullName evidence="1">Uncharacterized protein</fullName>
    </submittedName>
</protein>
<dbReference type="EMBL" id="LVCN01000017">
    <property type="protein sequence ID" value="KYL35758.1"/>
    <property type="molecule type" value="Genomic_DNA"/>
</dbReference>
<dbReference type="Proteomes" id="UP000075763">
    <property type="component" value="Unassembled WGS sequence"/>
</dbReference>
<organism evidence="1 2">
    <name type="scientific">Pseudoalteromonas tetraodonis</name>
    <dbReference type="NCBI Taxonomy" id="43659"/>
    <lineage>
        <taxon>Bacteria</taxon>
        <taxon>Pseudomonadati</taxon>
        <taxon>Pseudomonadota</taxon>
        <taxon>Gammaproteobacteria</taxon>
        <taxon>Alteromonadales</taxon>
        <taxon>Pseudoalteromonadaceae</taxon>
        <taxon>Pseudoalteromonas</taxon>
    </lineage>
</organism>
<comment type="caution">
    <text evidence="1">The sequence shown here is derived from an EMBL/GenBank/DDBJ whole genome shotgun (WGS) entry which is preliminary data.</text>
</comment>
<reference evidence="1 2" key="1">
    <citation type="submission" date="2016-03" db="EMBL/GenBank/DDBJ databases">
        <authorList>
            <person name="Zhang H."/>
            <person name="Liu R."/>
            <person name="Wang M."/>
            <person name="Wang H."/>
            <person name="Wang L."/>
            <person name="Song L."/>
        </authorList>
    </citation>
    <scope>NUCLEOTIDE SEQUENCE [LARGE SCALE GENOMIC DNA]</scope>
    <source>
        <strain evidence="1 2">DSM 16099</strain>
    </source>
</reference>
<accession>A0ABD4EN85</accession>
<sequence length="254" mass="28897">MGKKKKVRLNKVDPNESLKLTALAPDLEETARELYEKACCGSREQWESNSLSNLKESQTSRISFFESAHEGMYAAQEFIVEKVLSNEKLTSSELILYRGISDSIAWQLIGNQLCYARRLYKGHKQPNLHECNFESAIRVATEIRKNTPGSMPLISDLTSFVQVGDILSMSAESKLNIMELKEGSVNQKITDFLHFYSDSKCDLALKLFVKNEKPNVVKQMYRVIRQVSRLEHVKEVMITGQGSDPDTGEKNFYT</sequence>
<evidence type="ECO:0000313" key="2">
    <source>
        <dbReference type="Proteomes" id="UP000075763"/>
    </source>
</evidence>
<evidence type="ECO:0000313" key="1">
    <source>
        <dbReference type="EMBL" id="KYL35758.1"/>
    </source>
</evidence>
<dbReference type="AlphaFoldDB" id="A0ABD4EN85"/>